<comment type="catalytic activity">
    <reaction evidence="10 11">
        <text>D-alanyl-D-alanine + UDP-N-acetyl-alpha-D-muramoyl-L-alanyl-gamma-D-glutamyl-meso-2,6-diaminopimelate + ATP = UDP-N-acetyl-alpha-D-muramoyl-L-alanyl-gamma-D-glutamyl-meso-2,6-diaminopimeloyl-D-alanyl-D-alanine + ADP + phosphate + H(+)</text>
        <dbReference type="Rhea" id="RHEA:28374"/>
        <dbReference type="ChEBI" id="CHEBI:15378"/>
        <dbReference type="ChEBI" id="CHEBI:30616"/>
        <dbReference type="ChEBI" id="CHEBI:43474"/>
        <dbReference type="ChEBI" id="CHEBI:57822"/>
        <dbReference type="ChEBI" id="CHEBI:61386"/>
        <dbReference type="ChEBI" id="CHEBI:83905"/>
        <dbReference type="ChEBI" id="CHEBI:456216"/>
        <dbReference type="EC" id="6.3.2.10"/>
    </reaction>
</comment>
<feature type="domain" description="Mur ligase N-terminal catalytic" evidence="12">
    <location>
        <begin position="29"/>
        <end position="89"/>
    </location>
</feature>
<accession>A0ABQ2LC56</accession>
<dbReference type="EC" id="6.3.2.10" evidence="10 11"/>
<dbReference type="InterPro" id="IPR035911">
    <property type="entry name" value="MurE/MurF_N"/>
</dbReference>
<keyword evidence="3 10" id="KW-0132">Cell division</keyword>
<proteinExistence type="inferred from homology"/>
<dbReference type="Gene3D" id="3.90.190.20">
    <property type="entry name" value="Mur ligase, C-terminal domain"/>
    <property type="match status" value="1"/>
</dbReference>
<dbReference type="PANTHER" id="PTHR43024">
    <property type="entry name" value="UDP-N-ACETYLMURAMOYL-TRIPEPTIDE--D-ALANYL-D-ALANINE LIGASE"/>
    <property type="match status" value="1"/>
</dbReference>
<dbReference type="InterPro" id="IPR000713">
    <property type="entry name" value="Mur_ligase_N"/>
</dbReference>
<evidence type="ECO:0000256" key="9">
    <source>
        <dbReference type="ARBA" id="ARBA00023316"/>
    </source>
</evidence>
<evidence type="ECO:0000256" key="7">
    <source>
        <dbReference type="ARBA" id="ARBA00022984"/>
    </source>
</evidence>
<evidence type="ECO:0000256" key="6">
    <source>
        <dbReference type="ARBA" id="ARBA00022960"/>
    </source>
</evidence>
<evidence type="ECO:0000256" key="2">
    <source>
        <dbReference type="ARBA" id="ARBA00022598"/>
    </source>
</evidence>
<dbReference type="InterPro" id="IPR013221">
    <property type="entry name" value="Mur_ligase_cen"/>
</dbReference>
<evidence type="ECO:0000256" key="11">
    <source>
        <dbReference type="RuleBase" id="RU004136"/>
    </source>
</evidence>
<evidence type="ECO:0000256" key="3">
    <source>
        <dbReference type="ARBA" id="ARBA00022618"/>
    </source>
</evidence>
<feature type="domain" description="Mur ligase C-terminal" evidence="13">
    <location>
        <begin position="335"/>
        <end position="449"/>
    </location>
</feature>
<comment type="similarity">
    <text evidence="10">Belongs to the MurCDEF family. MurF subfamily.</text>
</comment>
<comment type="caution">
    <text evidence="15">The sequence shown here is derived from an EMBL/GenBank/DDBJ whole genome shotgun (WGS) entry which is preliminary data.</text>
</comment>
<dbReference type="Gene3D" id="3.40.1190.10">
    <property type="entry name" value="Mur-like, catalytic domain"/>
    <property type="match status" value="1"/>
</dbReference>
<protein>
    <recommendedName>
        <fullName evidence="10 11">UDP-N-acetylmuramoyl-tripeptide--D-alanyl-D-alanine ligase</fullName>
        <ecNumber evidence="10 11">6.3.2.10</ecNumber>
    </recommendedName>
    <alternativeName>
        <fullName evidence="10">D-alanyl-D-alanine-adding enzyme</fullName>
    </alternativeName>
</protein>
<dbReference type="InterPro" id="IPR051046">
    <property type="entry name" value="MurCDEF_CellWall_CoF430Synth"/>
</dbReference>
<dbReference type="InterPro" id="IPR004101">
    <property type="entry name" value="Mur_ligase_C"/>
</dbReference>
<evidence type="ECO:0000259" key="12">
    <source>
        <dbReference type="Pfam" id="PF01225"/>
    </source>
</evidence>
<evidence type="ECO:0000256" key="8">
    <source>
        <dbReference type="ARBA" id="ARBA00023306"/>
    </source>
</evidence>
<dbReference type="NCBIfam" id="TIGR01143">
    <property type="entry name" value="murF"/>
    <property type="match status" value="1"/>
</dbReference>
<dbReference type="PANTHER" id="PTHR43024:SF1">
    <property type="entry name" value="UDP-N-ACETYLMURAMOYL-TRIPEPTIDE--D-ALANYL-D-ALANINE LIGASE"/>
    <property type="match status" value="1"/>
</dbReference>
<dbReference type="Gene3D" id="3.40.1390.10">
    <property type="entry name" value="MurE/MurF, N-terminal domain"/>
    <property type="match status" value="1"/>
</dbReference>
<dbReference type="SUPFAM" id="SSF53623">
    <property type="entry name" value="MurD-like peptide ligases, catalytic domain"/>
    <property type="match status" value="1"/>
</dbReference>
<reference evidence="16" key="1">
    <citation type="journal article" date="2019" name="Int. J. Syst. Evol. Microbiol.">
        <title>The Global Catalogue of Microorganisms (GCM) 10K type strain sequencing project: providing services to taxonomists for standard genome sequencing and annotation.</title>
        <authorList>
            <consortium name="The Broad Institute Genomics Platform"/>
            <consortium name="The Broad Institute Genome Sequencing Center for Infectious Disease"/>
            <person name="Wu L."/>
            <person name="Ma J."/>
        </authorList>
    </citation>
    <scope>NUCLEOTIDE SEQUENCE [LARGE SCALE GENOMIC DNA]</scope>
    <source>
        <strain evidence="16">JCM 17843</strain>
    </source>
</reference>
<evidence type="ECO:0000259" key="13">
    <source>
        <dbReference type="Pfam" id="PF02875"/>
    </source>
</evidence>
<evidence type="ECO:0000313" key="15">
    <source>
        <dbReference type="EMBL" id="GGO09939.1"/>
    </source>
</evidence>
<sequence length="482" mass="49994">MTIREPLWTAQEIRAVLGAMGTSRWYADGIAIDSRDLVPGDLFIALDGPNHDGHDYVAQAFAAGAVGAIVSKAVSGVADDDPRLVTVDDGMAALYKLAAAARARMTGKVAVVTGSAGKTSVKDMLRLALGRERLVHASIRSFNNHLGAPLSLARMPRETAFAVFELGMSAAGEIAPLSRLMAPDLAIVTGVGKAHAQAFDSLMQIADAKAEIFAGLTPGGVAVLGMDHDQASRLVTHAKAAKARLVTVSMEEASADVGLVRYHEQAQLSCFTARLGKTLVTGKIGAGGRHWVANALLVLAAVRELGGDLGLAALALADFRPAKGRGVHRQIALRDGPFTLIDDAYNANPLSFEASLAALALAAPGAKGRRLGIFADMAELGADSASCHQALAKAAQAAGLAQIIALGPEMAAMARHANIPVTEVDGPEQALAQAKRIVRPGDVLLVKGSHAARLDRVVSGFFALGQSPFVPHRQQPLAAAAM</sequence>
<dbReference type="InterPro" id="IPR036615">
    <property type="entry name" value="Mur_ligase_C_dom_sf"/>
</dbReference>
<dbReference type="InterPro" id="IPR036565">
    <property type="entry name" value="Mur-like_cat_sf"/>
</dbReference>
<dbReference type="EMBL" id="BMOV01000003">
    <property type="protein sequence ID" value="GGO09939.1"/>
    <property type="molecule type" value="Genomic_DNA"/>
</dbReference>
<name>A0ABQ2LC56_9PROT</name>
<keyword evidence="9 10" id="KW-0961">Cell wall biogenesis/degradation</keyword>
<evidence type="ECO:0000256" key="4">
    <source>
        <dbReference type="ARBA" id="ARBA00022741"/>
    </source>
</evidence>
<dbReference type="SUPFAM" id="SSF63418">
    <property type="entry name" value="MurE/MurF N-terminal domain"/>
    <property type="match status" value="1"/>
</dbReference>
<dbReference type="Proteomes" id="UP000602381">
    <property type="component" value="Unassembled WGS sequence"/>
</dbReference>
<dbReference type="Pfam" id="PF08245">
    <property type="entry name" value="Mur_ligase_M"/>
    <property type="match status" value="1"/>
</dbReference>
<comment type="subcellular location">
    <subcellularLocation>
        <location evidence="10 11">Cytoplasm</location>
    </subcellularLocation>
</comment>
<organism evidence="15 16">
    <name type="scientific">Iodidimonas muriae</name>
    <dbReference type="NCBI Taxonomy" id="261467"/>
    <lineage>
        <taxon>Bacteria</taxon>
        <taxon>Pseudomonadati</taxon>
        <taxon>Pseudomonadota</taxon>
        <taxon>Alphaproteobacteria</taxon>
        <taxon>Iodidimonadales</taxon>
        <taxon>Iodidimonadaceae</taxon>
        <taxon>Iodidimonas</taxon>
    </lineage>
</organism>
<keyword evidence="8 10" id="KW-0131">Cell cycle</keyword>
<evidence type="ECO:0000313" key="16">
    <source>
        <dbReference type="Proteomes" id="UP000602381"/>
    </source>
</evidence>
<evidence type="ECO:0000256" key="10">
    <source>
        <dbReference type="HAMAP-Rule" id="MF_02019"/>
    </source>
</evidence>
<dbReference type="Pfam" id="PF02875">
    <property type="entry name" value="Mur_ligase_C"/>
    <property type="match status" value="1"/>
</dbReference>
<dbReference type="Pfam" id="PF01225">
    <property type="entry name" value="Mur_ligase"/>
    <property type="match status" value="1"/>
</dbReference>
<evidence type="ECO:0000259" key="14">
    <source>
        <dbReference type="Pfam" id="PF08245"/>
    </source>
</evidence>
<dbReference type="HAMAP" id="MF_02019">
    <property type="entry name" value="MurF"/>
    <property type="match status" value="1"/>
</dbReference>
<keyword evidence="5 10" id="KW-0067">ATP-binding</keyword>
<keyword evidence="16" id="KW-1185">Reference proteome</keyword>
<comment type="pathway">
    <text evidence="10 11">Cell wall biogenesis; peptidoglycan biosynthesis.</text>
</comment>
<keyword evidence="7 10" id="KW-0573">Peptidoglycan synthesis</keyword>
<evidence type="ECO:0000256" key="5">
    <source>
        <dbReference type="ARBA" id="ARBA00022840"/>
    </source>
</evidence>
<feature type="domain" description="Mur ligase central" evidence="14">
    <location>
        <begin position="112"/>
        <end position="302"/>
    </location>
</feature>
<dbReference type="InterPro" id="IPR005863">
    <property type="entry name" value="UDP-N-AcMur_synth"/>
</dbReference>
<keyword evidence="6 10" id="KW-0133">Cell shape</keyword>
<keyword evidence="2 10" id="KW-0436">Ligase</keyword>
<evidence type="ECO:0000256" key="1">
    <source>
        <dbReference type="ARBA" id="ARBA00022490"/>
    </source>
</evidence>
<dbReference type="GO" id="GO:0016874">
    <property type="term" value="F:ligase activity"/>
    <property type="evidence" value="ECO:0007669"/>
    <property type="project" value="UniProtKB-KW"/>
</dbReference>
<dbReference type="RefSeq" id="WP_188873625.1">
    <property type="nucleotide sequence ID" value="NZ_BMOV01000003.1"/>
</dbReference>
<keyword evidence="1 10" id="KW-0963">Cytoplasm</keyword>
<feature type="binding site" evidence="10">
    <location>
        <begin position="114"/>
        <end position="120"/>
    </location>
    <ligand>
        <name>ATP</name>
        <dbReference type="ChEBI" id="CHEBI:30616"/>
    </ligand>
</feature>
<gene>
    <name evidence="10 15" type="primary">murF</name>
    <name evidence="15" type="ORF">GCM10007972_12070</name>
</gene>
<comment type="function">
    <text evidence="10 11">Involved in cell wall formation. Catalyzes the final step in the synthesis of UDP-N-acetylmuramoyl-pentapeptide, the precursor of murein.</text>
</comment>
<dbReference type="SUPFAM" id="SSF53244">
    <property type="entry name" value="MurD-like peptide ligases, peptide-binding domain"/>
    <property type="match status" value="1"/>
</dbReference>
<keyword evidence="4 10" id="KW-0547">Nucleotide-binding</keyword>